<accession>A0A418V6T2</accession>
<dbReference type="Gene3D" id="3.10.129.10">
    <property type="entry name" value="Hotdog Thioesterase"/>
    <property type="match status" value="1"/>
</dbReference>
<dbReference type="PANTHER" id="PTHR36934">
    <property type="entry name" value="BLR0278 PROTEIN"/>
    <property type="match status" value="1"/>
</dbReference>
<dbReference type="SUPFAM" id="SSF54637">
    <property type="entry name" value="Thioesterase/thiol ester dehydrase-isomerase"/>
    <property type="match status" value="1"/>
</dbReference>
<evidence type="ECO:0000256" key="1">
    <source>
        <dbReference type="PIRSR" id="PIRSR014972-1"/>
    </source>
</evidence>
<dbReference type="AlphaFoldDB" id="A0A418V6T2"/>
<feature type="active site" evidence="1">
    <location>
        <position position="72"/>
    </location>
</feature>
<dbReference type="PIRSF" id="PIRSF014972">
    <property type="entry name" value="FlK"/>
    <property type="match status" value="1"/>
</dbReference>
<dbReference type="InterPro" id="IPR054485">
    <property type="entry name" value="FlK-like_dom"/>
</dbReference>
<evidence type="ECO:0000259" key="2">
    <source>
        <dbReference type="Pfam" id="PF22636"/>
    </source>
</evidence>
<dbReference type="InterPro" id="IPR029069">
    <property type="entry name" value="HotDog_dom_sf"/>
</dbReference>
<name>A0A418V6T2_9DEIO</name>
<proteinExistence type="predicted"/>
<dbReference type="Proteomes" id="UP000286287">
    <property type="component" value="Unassembled WGS sequence"/>
</dbReference>
<feature type="domain" description="Fluoroacetyl-CoA-specific thioesterase-like" evidence="2">
    <location>
        <begin position="16"/>
        <end position="119"/>
    </location>
</feature>
<protein>
    <submittedName>
        <fullName evidence="3">Thioesterase</fullName>
    </submittedName>
</protein>
<dbReference type="EMBL" id="QYUJ01000014">
    <property type="protein sequence ID" value="RJF71786.1"/>
    <property type="molecule type" value="Genomic_DNA"/>
</dbReference>
<feature type="active site" evidence="1">
    <location>
        <position position="46"/>
    </location>
</feature>
<gene>
    <name evidence="3" type="ORF">D3875_09620</name>
</gene>
<evidence type="ECO:0000313" key="3">
    <source>
        <dbReference type="EMBL" id="RJF71786.1"/>
    </source>
</evidence>
<dbReference type="RefSeq" id="WP_119763297.1">
    <property type="nucleotide sequence ID" value="NZ_QYUJ01000014.1"/>
</dbReference>
<dbReference type="PANTHER" id="PTHR36934:SF1">
    <property type="entry name" value="THIOESTERASE DOMAIN-CONTAINING PROTEIN"/>
    <property type="match status" value="1"/>
</dbReference>
<dbReference type="InterPro" id="IPR025540">
    <property type="entry name" value="FlK"/>
</dbReference>
<dbReference type="Pfam" id="PF22636">
    <property type="entry name" value="FlK"/>
    <property type="match status" value="1"/>
</dbReference>
<dbReference type="OrthoDB" id="6902891at2"/>
<evidence type="ECO:0000313" key="4">
    <source>
        <dbReference type="Proteomes" id="UP000286287"/>
    </source>
</evidence>
<sequence length="154" mass="16951">MHSIPEGHSVTLDILVTDDMTVHFHELGQGPGHPVYSTYWIARHFEEAGRKLLLPFREEGEEGVGTFVEVQHLASALPGMRVTHVATVESVEGRRLTCTISATSELGDLIATGRTGQYVTLEAKLERNFGTLRERWAAHQQQRDVSSESGGPSS</sequence>
<organism evidence="3 4">
    <name type="scientific">Deinococcus cavernae</name>
    <dbReference type="NCBI Taxonomy" id="2320857"/>
    <lineage>
        <taxon>Bacteria</taxon>
        <taxon>Thermotogati</taxon>
        <taxon>Deinococcota</taxon>
        <taxon>Deinococci</taxon>
        <taxon>Deinococcales</taxon>
        <taxon>Deinococcaceae</taxon>
        <taxon>Deinococcus</taxon>
    </lineage>
</organism>
<keyword evidence="4" id="KW-1185">Reference proteome</keyword>
<reference evidence="3 4" key="1">
    <citation type="submission" date="2018-09" db="EMBL/GenBank/DDBJ databases">
        <authorList>
            <person name="Zhu H."/>
        </authorList>
    </citation>
    <scope>NUCLEOTIDE SEQUENCE [LARGE SCALE GENOMIC DNA]</scope>
    <source>
        <strain evidence="3 4">K2S05-167</strain>
    </source>
</reference>
<comment type="caution">
    <text evidence="3">The sequence shown here is derived from an EMBL/GenBank/DDBJ whole genome shotgun (WGS) entry which is preliminary data.</text>
</comment>
<feature type="active site" evidence="1">
    <location>
        <position position="38"/>
    </location>
</feature>